<proteinExistence type="predicted"/>
<evidence type="ECO:0000313" key="2">
    <source>
        <dbReference type="EMBL" id="MEJ8826545.1"/>
    </source>
</evidence>
<keyword evidence="1" id="KW-0732">Signal</keyword>
<accession>A0ABU8W995</accession>
<dbReference type="Proteomes" id="UP001363010">
    <property type="component" value="Unassembled WGS sequence"/>
</dbReference>
<feature type="chain" id="PRO_5047377942" description="Carboxypeptidase regulatory-like domain-containing protein" evidence="1">
    <location>
        <begin position="25"/>
        <end position="140"/>
    </location>
</feature>
<organism evidence="2 3">
    <name type="scientific">Variovorax humicola</name>
    <dbReference type="NCBI Taxonomy" id="1769758"/>
    <lineage>
        <taxon>Bacteria</taxon>
        <taxon>Pseudomonadati</taxon>
        <taxon>Pseudomonadota</taxon>
        <taxon>Betaproteobacteria</taxon>
        <taxon>Burkholderiales</taxon>
        <taxon>Comamonadaceae</taxon>
        <taxon>Variovorax</taxon>
    </lineage>
</organism>
<protein>
    <recommendedName>
        <fullName evidence="4">Carboxypeptidase regulatory-like domain-containing protein</fullName>
    </recommendedName>
</protein>
<feature type="signal peptide" evidence="1">
    <location>
        <begin position="1"/>
        <end position="24"/>
    </location>
</feature>
<sequence length="140" mass="14707">MNPRKPVLLFAVMAMSVLRSASGAAVTPVLAPGSYASGGISAEGQQEMQVTRDLYNLRLTFAQARTGAFVAGVSVKVESVDRNGASFGPFLDCGPLLYIALRPGVYRITADYAGLTRSTIVRVGAGAAHATLYWPAESEP</sequence>
<gene>
    <name evidence="2" type="ORF">WKW80_31745</name>
</gene>
<name>A0ABU8W995_9BURK</name>
<reference evidence="2 3" key="1">
    <citation type="submission" date="2024-03" db="EMBL/GenBank/DDBJ databases">
        <title>Novel species of the genus Variovorax.</title>
        <authorList>
            <person name="Liu Q."/>
            <person name="Xin Y.-H."/>
        </authorList>
    </citation>
    <scope>NUCLEOTIDE SEQUENCE [LARGE SCALE GENOMIC DNA]</scope>
    <source>
        <strain evidence="2 3">KACC 18501</strain>
    </source>
</reference>
<keyword evidence="3" id="KW-1185">Reference proteome</keyword>
<dbReference type="EMBL" id="JBBKZV010000036">
    <property type="protein sequence ID" value="MEJ8826545.1"/>
    <property type="molecule type" value="Genomic_DNA"/>
</dbReference>
<evidence type="ECO:0008006" key="4">
    <source>
        <dbReference type="Google" id="ProtNLM"/>
    </source>
</evidence>
<evidence type="ECO:0000256" key="1">
    <source>
        <dbReference type="SAM" id="SignalP"/>
    </source>
</evidence>
<evidence type="ECO:0000313" key="3">
    <source>
        <dbReference type="Proteomes" id="UP001363010"/>
    </source>
</evidence>
<comment type="caution">
    <text evidence="2">The sequence shown here is derived from an EMBL/GenBank/DDBJ whole genome shotgun (WGS) entry which is preliminary data.</text>
</comment>
<dbReference type="RefSeq" id="WP_340367582.1">
    <property type="nucleotide sequence ID" value="NZ_JBBKZV010000036.1"/>
</dbReference>